<reference evidence="2" key="1">
    <citation type="submission" date="2021-12" db="EMBL/GenBank/DDBJ databases">
        <authorList>
            <person name="Rodrigo-Torres L."/>
            <person name="Arahal R. D."/>
            <person name="Lucena T."/>
        </authorList>
    </citation>
    <scope>NUCLEOTIDE SEQUENCE</scope>
    <source>
        <strain evidence="2">CECT 8226</strain>
    </source>
</reference>
<evidence type="ECO:0000313" key="3">
    <source>
        <dbReference type="Proteomes" id="UP000838160"/>
    </source>
</evidence>
<comment type="caution">
    <text evidence="2">The sequence shown here is derived from an EMBL/GenBank/DDBJ whole genome shotgun (WGS) entry which is preliminary data.</text>
</comment>
<feature type="signal peptide" evidence="1">
    <location>
        <begin position="1"/>
        <end position="18"/>
    </location>
</feature>
<keyword evidence="3" id="KW-1185">Reference proteome</keyword>
<evidence type="ECO:0000313" key="2">
    <source>
        <dbReference type="EMBL" id="CAH0529559.1"/>
    </source>
</evidence>
<dbReference type="RefSeq" id="WP_237486145.1">
    <property type="nucleotide sequence ID" value="NZ_CAKLCM010000003.1"/>
</dbReference>
<dbReference type="Proteomes" id="UP000838160">
    <property type="component" value="Unassembled WGS sequence"/>
</dbReference>
<keyword evidence="1" id="KW-0732">Signal</keyword>
<accession>A0ABN8DJM5</accession>
<organism evidence="2 3">
    <name type="scientific">Vibrio hippocampi</name>
    <dbReference type="NCBI Taxonomy" id="654686"/>
    <lineage>
        <taxon>Bacteria</taxon>
        <taxon>Pseudomonadati</taxon>
        <taxon>Pseudomonadota</taxon>
        <taxon>Gammaproteobacteria</taxon>
        <taxon>Vibrionales</taxon>
        <taxon>Vibrionaceae</taxon>
        <taxon>Vibrio</taxon>
    </lineage>
</organism>
<evidence type="ECO:0000256" key="1">
    <source>
        <dbReference type="SAM" id="SignalP"/>
    </source>
</evidence>
<gene>
    <name evidence="2" type="ORF">VHP8226_03314</name>
</gene>
<dbReference type="EMBL" id="CAKLCM010000003">
    <property type="protein sequence ID" value="CAH0529559.1"/>
    <property type="molecule type" value="Genomic_DNA"/>
</dbReference>
<feature type="chain" id="PRO_5046848250" description="DUF3757 domain-containing protein" evidence="1">
    <location>
        <begin position="19"/>
        <end position="132"/>
    </location>
</feature>
<proteinExistence type="predicted"/>
<evidence type="ECO:0008006" key="4">
    <source>
        <dbReference type="Google" id="ProtNLM"/>
    </source>
</evidence>
<sequence>MKKILLVTLLLSSSISTAAIIDYLFEPKVGLYCDEINGDDGWYYIRQHIAPLVWENDLYEWLSDYKTNAGAEKMCNRRANVLYEEGVVSLQSACILLEEDPANWFVIFNNSIEFTRDHDSNAEPCSLEGLLL</sequence>
<name>A0ABN8DJM5_9VIBR</name>
<protein>
    <recommendedName>
        <fullName evidence="4">DUF3757 domain-containing protein</fullName>
    </recommendedName>
</protein>